<sequence>MAAPNLVTLAPPHLMHESELPLEWERAFAKEDVAMPHIAKLRIILPRDFSPGSSIKFPRARAELRAGADVLAAARVPSPARLTVRKLREALAERSLPTDGLKPVLVARLAAAIAADPPPPTPLSIAREMRAADPPAADGSPAHLVLRAAEPWSPHNHELFPEACRKRAVQLLLLGELLAREPLFDDRRGSAVSLKDCWMDFVMPQATWSGEHRVKFWARGSRRPSCVPEVSTEMMPGPRVELPEPPVELTGPPVELPDLPVELLRHVMSFMCHCSGVTDTGTLGRASQVSTWMRHAAQERAERATRALLQDRIGEYSPHGGAPVSILLHPTWAQRLDSLLHNNIAGVCLLYLQLADDESSGTIGGIIRKIKRILRKVDPQGSLLYLSDIDHLPLGHDGEKICGAGIGGCHSDATMLELPATMPRAVKLWLCQCLGLHSLAPVCGFELPTRDLSHNRDSDKATKSTPKRLRPKVLLVQRNYRTGGCEGEMNDREPRAIFELRRGPMGDVKGRSVLGYCNCDYEHYERVGPTIESIDSSDLDDVLVTEQLLRSITEWVFVHFPKPARLQADSTTVTLSSGRRRLFRNCGWRETQDGDWSILLHDAASAPPYGGIDPEFEGASSDESEEGE</sequence>
<name>A0A0D3KM62_EMIH1</name>
<evidence type="ECO:0000313" key="4">
    <source>
        <dbReference type="Proteomes" id="UP000013827"/>
    </source>
</evidence>
<dbReference type="RefSeq" id="XP_005789276.1">
    <property type="nucleotide sequence ID" value="XM_005789219.1"/>
</dbReference>
<dbReference type="EnsemblProtists" id="EOD36847">
    <property type="protein sequence ID" value="EOD36847"/>
    <property type="gene ID" value="EMIHUDRAFT_201109"/>
</dbReference>
<dbReference type="GeneID" id="17282117"/>
<reference evidence="4" key="1">
    <citation type="journal article" date="2013" name="Nature">
        <title>Pan genome of the phytoplankton Emiliania underpins its global distribution.</title>
        <authorList>
            <person name="Read B.A."/>
            <person name="Kegel J."/>
            <person name="Klute M.J."/>
            <person name="Kuo A."/>
            <person name="Lefebvre S.C."/>
            <person name="Maumus F."/>
            <person name="Mayer C."/>
            <person name="Miller J."/>
            <person name="Monier A."/>
            <person name="Salamov A."/>
            <person name="Young J."/>
            <person name="Aguilar M."/>
            <person name="Claverie J.M."/>
            <person name="Frickenhaus S."/>
            <person name="Gonzalez K."/>
            <person name="Herman E.K."/>
            <person name="Lin Y.C."/>
            <person name="Napier J."/>
            <person name="Ogata H."/>
            <person name="Sarno A.F."/>
            <person name="Shmutz J."/>
            <person name="Schroeder D."/>
            <person name="de Vargas C."/>
            <person name="Verret F."/>
            <person name="von Dassow P."/>
            <person name="Valentin K."/>
            <person name="Van de Peer Y."/>
            <person name="Wheeler G."/>
            <person name="Dacks J.B."/>
            <person name="Delwiche C.F."/>
            <person name="Dyhrman S.T."/>
            <person name="Glockner G."/>
            <person name="John U."/>
            <person name="Richards T."/>
            <person name="Worden A.Z."/>
            <person name="Zhang X."/>
            <person name="Grigoriev I.V."/>
            <person name="Allen A.E."/>
            <person name="Bidle K."/>
            <person name="Borodovsky M."/>
            <person name="Bowler C."/>
            <person name="Brownlee C."/>
            <person name="Cock J.M."/>
            <person name="Elias M."/>
            <person name="Gladyshev V.N."/>
            <person name="Groth M."/>
            <person name="Guda C."/>
            <person name="Hadaegh A."/>
            <person name="Iglesias-Rodriguez M.D."/>
            <person name="Jenkins J."/>
            <person name="Jones B.M."/>
            <person name="Lawson T."/>
            <person name="Leese F."/>
            <person name="Lindquist E."/>
            <person name="Lobanov A."/>
            <person name="Lomsadze A."/>
            <person name="Malik S.B."/>
            <person name="Marsh M.E."/>
            <person name="Mackinder L."/>
            <person name="Mock T."/>
            <person name="Mueller-Roeber B."/>
            <person name="Pagarete A."/>
            <person name="Parker M."/>
            <person name="Probert I."/>
            <person name="Quesneville H."/>
            <person name="Raines C."/>
            <person name="Rensing S.A."/>
            <person name="Riano-Pachon D.M."/>
            <person name="Richier S."/>
            <person name="Rokitta S."/>
            <person name="Shiraiwa Y."/>
            <person name="Soanes D.M."/>
            <person name="van der Giezen M."/>
            <person name="Wahlund T.M."/>
            <person name="Williams B."/>
            <person name="Wilson W."/>
            <person name="Wolfe G."/>
            <person name="Wurch L.L."/>
        </authorList>
    </citation>
    <scope>NUCLEOTIDE SEQUENCE</scope>
</reference>
<evidence type="ECO:0000313" key="3">
    <source>
        <dbReference type="EnsemblProtists" id="EOD36847"/>
    </source>
</evidence>
<protein>
    <recommendedName>
        <fullName evidence="2">SAP domain-containing protein</fullName>
    </recommendedName>
</protein>
<dbReference type="Pfam" id="PF02037">
    <property type="entry name" value="SAP"/>
    <property type="match status" value="1"/>
</dbReference>
<feature type="region of interest" description="Disordered" evidence="1">
    <location>
        <begin position="227"/>
        <end position="253"/>
    </location>
</feature>
<feature type="compositionally biased region" description="Acidic residues" evidence="1">
    <location>
        <begin position="614"/>
        <end position="628"/>
    </location>
</feature>
<dbReference type="KEGG" id="ehx:EMIHUDRAFT_201109"/>
<dbReference type="AlphaFoldDB" id="A0A0D3KM62"/>
<dbReference type="SUPFAM" id="SSF68906">
    <property type="entry name" value="SAP domain"/>
    <property type="match status" value="1"/>
</dbReference>
<dbReference type="PROSITE" id="PS50800">
    <property type="entry name" value="SAP"/>
    <property type="match status" value="1"/>
</dbReference>
<feature type="domain" description="SAP" evidence="2">
    <location>
        <begin position="79"/>
        <end position="113"/>
    </location>
</feature>
<dbReference type="PaxDb" id="2903-EOD36847"/>
<feature type="region of interest" description="Disordered" evidence="1">
    <location>
        <begin position="607"/>
        <end position="628"/>
    </location>
</feature>
<dbReference type="Gene3D" id="1.10.720.30">
    <property type="entry name" value="SAP domain"/>
    <property type="match status" value="1"/>
</dbReference>
<organism evidence="3 4">
    <name type="scientific">Emiliania huxleyi (strain CCMP1516)</name>
    <dbReference type="NCBI Taxonomy" id="280463"/>
    <lineage>
        <taxon>Eukaryota</taxon>
        <taxon>Haptista</taxon>
        <taxon>Haptophyta</taxon>
        <taxon>Prymnesiophyceae</taxon>
        <taxon>Isochrysidales</taxon>
        <taxon>Noelaerhabdaceae</taxon>
        <taxon>Emiliania</taxon>
    </lineage>
</organism>
<evidence type="ECO:0000256" key="1">
    <source>
        <dbReference type="SAM" id="MobiDB-lite"/>
    </source>
</evidence>
<accession>A0A0D3KM62</accession>
<dbReference type="InterPro" id="IPR003034">
    <property type="entry name" value="SAP_dom"/>
</dbReference>
<dbReference type="CDD" id="cd09917">
    <property type="entry name" value="F-box_SF"/>
    <property type="match status" value="1"/>
</dbReference>
<keyword evidence="4" id="KW-1185">Reference proteome</keyword>
<evidence type="ECO:0000259" key="2">
    <source>
        <dbReference type="PROSITE" id="PS50800"/>
    </source>
</evidence>
<dbReference type="SMART" id="SM00513">
    <property type="entry name" value="SAP"/>
    <property type="match status" value="1"/>
</dbReference>
<proteinExistence type="predicted"/>
<reference evidence="3" key="2">
    <citation type="submission" date="2024-10" db="UniProtKB">
        <authorList>
            <consortium name="EnsemblProtists"/>
        </authorList>
    </citation>
    <scope>IDENTIFICATION</scope>
</reference>
<dbReference type="HOGENOM" id="CLU_435773_0_0_1"/>
<dbReference type="InterPro" id="IPR036361">
    <property type="entry name" value="SAP_dom_sf"/>
</dbReference>
<dbReference type="Proteomes" id="UP000013827">
    <property type="component" value="Unassembled WGS sequence"/>
</dbReference>